<organism evidence="1 2">
    <name type="scientific">Winogradskyella maritima</name>
    <dbReference type="NCBI Taxonomy" id="1517766"/>
    <lineage>
        <taxon>Bacteria</taxon>
        <taxon>Pseudomonadati</taxon>
        <taxon>Bacteroidota</taxon>
        <taxon>Flavobacteriia</taxon>
        <taxon>Flavobacteriales</taxon>
        <taxon>Flavobacteriaceae</taxon>
        <taxon>Winogradskyella</taxon>
    </lineage>
</organism>
<proteinExistence type="predicted"/>
<keyword evidence="2" id="KW-1185">Reference proteome</keyword>
<accession>A0ABV8AEI3</accession>
<reference evidence="2" key="1">
    <citation type="journal article" date="2019" name="Int. J. Syst. Evol. Microbiol.">
        <title>The Global Catalogue of Microorganisms (GCM) 10K type strain sequencing project: providing services to taxonomists for standard genome sequencing and annotation.</title>
        <authorList>
            <consortium name="The Broad Institute Genomics Platform"/>
            <consortium name="The Broad Institute Genome Sequencing Center for Infectious Disease"/>
            <person name="Wu L."/>
            <person name="Ma J."/>
        </authorList>
    </citation>
    <scope>NUCLEOTIDE SEQUENCE [LARGE SCALE GENOMIC DNA]</scope>
    <source>
        <strain evidence="2">CECT 8979</strain>
    </source>
</reference>
<protein>
    <submittedName>
        <fullName evidence="1">Lipocalin family protein</fullName>
    </submittedName>
</protein>
<evidence type="ECO:0000313" key="2">
    <source>
        <dbReference type="Proteomes" id="UP001595812"/>
    </source>
</evidence>
<dbReference type="EMBL" id="JBHSAT010000004">
    <property type="protein sequence ID" value="MFC3876055.1"/>
    <property type="molecule type" value="Genomic_DNA"/>
</dbReference>
<comment type="caution">
    <text evidence="1">The sequence shown here is derived from an EMBL/GenBank/DDBJ whole genome shotgun (WGS) entry which is preliminary data.</text>
</comment>
<dbReference type="Proteomes" id="UP001595812">
    <property type="component" value="Unassembled WGS sequence"/>
</dbReference>
<name>A0ABV8AEI3_9FLAO</name>
<dbReference type="RefSeq" id="WP_386096618.1">
    <property type="nucleotide sequence ID" value="NZ_JBHSAT010000004.1"/>
</dbReference>
<evidence type="ECO:0000313" key="1">
    <source>
        <dbReference type="EMBL" id="MFC3876055.1"/>
    </source>
</evidence>
<sequence length="156" mass="17282">MKKIILGLLTVCFLACGASKTVRESRKVIKGDWMLSSVSSSAIGDLKITLLNDSTKDCFEGSNWSFVPNNNTGTYTLNGTGCNDEERNFVFVIDEIDEATGLYDFLLKPTDKRGRSEANVGFRMNLTALSDTDMIWTQNANLDGSNITISMKFKKQ</sequence>
<gene>
    <name evidence="1" type="ORF">ACFOSX_02325</name>
</gene>